<name>A0A1G4S1A8_9CAUL</name>
<sequence length="143" mass="15921">MSLQMQYDPKNIFAKILSGEIPSAKVYEDARILSFMDAFPQSKGHTLVIPKVKACNLFDIAPDDLQNLIAHTQKIGRAVRDALAPDGIRLMQFNGEPAGQTVFHIHFHIMPVWADSPPRRHGSGEMADFNELNDLAAQIKAKL</sequence>
<dbReference type="InterPro" id="IPR039384">
    <property type="entry name" value="HINT"/>
</dbReference>
<dbReference type="PANTHER" id="PTHR46648:SF1">
    <property type="entry name" value="ADENOSINE 5'-MONOPHOSPHORAMIDASE HNT1"/>
    <property type="match status" value="1"/>
</dbReference>
<feature type="active site" description="Tele-AMP-histidine intermediate" evidence="1">
    <location>
        <position position="106"/>
    </location>
</feature>
<dbReference type="InterPro" id="IPR036265">
    <property type="entry name" value="HIT-like_sf"/>
</dbReference>
<dbReference type="RefSeq" id="WP_090647990.1">
    <property type="nucleotide sequence ID" value="NZ_CBCRYE010000001.1"/>
</dbReference>
<dbReference type="SUPFAM" id="SSF54197">
    <property type="entry name" value="HIT-like"/>
    <property type="match status" value="1"/>
</dbReference>
<dbReference type="Pfam" id="PF01230">
    <property type="entry name" value="HIT"/>
    <property type="match status" value="1"/>
</dbReference>
<keyword evidence="6" id="KW-1185">Reference proteome</keyword>
<evidence type="ECO:0000256" key="1">
    <source>
        <dbReference type="PIRSR" id="PIRSR601310-1"/>
    </source>
</evidence>
<evidence type="ECO:0000256" key="3">
    <source>
        <dbReference type="PROSITE-ProRule" id="PRU00464"/>
    </source>
</evidence>
<dbReference type="InterPro" id="IPR001310">
    <property type="entry name" value="Histidine_triad_HIT"/>
</dbReference>
<feature type="domain" description="HIT" evidence="4">
    <location>
        <begin position="12"/>
        <end position="119"/>
    </location>
</feature>
<dbReference type="PRINTS" id="PR00332">
    <property type="entry name" value="HISTRIAD"/>
</dbReference>
<dbReference type="STRING" id="260084.SAMN02927928_2339"/>
<dbReference type="Proteomes" id="UP000199150">
    <property type="component" value="Unassembled WGS sequence"/>
</dbReference>
<reference evidence="6" key="1">
    <citation type="submission" date="2016-10" db="EMBL/GenBank/DDBJ databases">
        <authorList>
            <person name="Varghese N."/>
            <person name="Submissions S."/>
        </authorList>
    </citation>
    <scope>NUCLEOTIDE SEQUENCE [LARGE SCALE GENOMIC DNA]</scope>
    <source>
        <strain evidence="6">CGMCC 1.3431</strain>
    </source>
</reference>
<dbReference type="GO" id="GO:0009117">
    <property type="term" value="P:nucleotide metabolic process"/>
    <property type="evidence" value="ECO:0007669"/>
    <property type="project" value="TreeGrafter"/>
</dbReference>
<evidence type="ECO:0000313" key="6">
    <source>
        <dbReference type="Proteomes" id="UP000199150"/>
    </source>
</evidence>
<dbReference type="Gene3D" id="3.30.428.10">
    <property type="entry name" value="HIT-like"/>
    <property type="match status" value="1"/>
</dbReference>
<dbReference type="OrthoDB" id="9784774at2"/>
<accession>A0A1G4S1A8</accession>
<dbReference type="AlphaFoldDB" id="A0A1G4S1A8"/>
<feature type="short sequence motif" description="Histidine triad motif" evidence="2 3">
    <location>
        <begin position="104"/>
        <end position="108"/>
    </location>
</feature>
<dbReference type="PROSITE" id="PS51084">
    <property type="entry name" value="HIT_2"/>
    <property type="match status" value="1"/>
</dbReference>
<gene>
    <name evidence="5" type="ORF">SAMN02927928_2339</name>
</gene>
<organism evidence="5 6">
    <name type="scientific">Asticcacaulis taihuensis</name>
    <dbReference type="NCBI Taxonomy" id="260084"/>
    <lineage>
        <taxon>Bacteria</taxon>
        <taxon>Pseudomonadati</taxon>
        <taxon>Pseudomonadota</taxon>
        <taxon>Alphaproteobacteria</taxon>
        <taxon>Caulobacterales</taxon>
        <taxon>Caulobacteraceae</taxon>
        <taxon>Asticcacaulis</taxon>
    </lineage>
</organism>
<dbReference type="PANTHER" id="PTHR46648">
    <property type="entry name" value="HIT FAMILY PROTEIN 1"/>
    <property type="match status" value="1"/>
</dbReference>
<evidence type="ECO:0000256" key="2">
    <source>
        <dbReference type="PIRSR" id="PIRSR601310-3"/>
    </source>
</evidence>
<dbReference type="InterPro" id="IPR011146">
    <property type="entry name" value="HIT-like"/>
</dbReference>
<protein>
    <submittedName>
        <fullName evidence="5">Histidine triad (HIT) family protein</fullName>
    </submittedName>
</protein>
<dbReference type="EMBL" id="FMTS01000003">
    <property type="protein sequence ID" value="SCW62924.1"/>
    <property type="molecule type" value="Genomic_DNA"/>
</dbReference>
<dbReference type="GO" id="GO:0003824">
    <property type="term" value="F:catalytic activity"/>
    <property type="evidence" value="ECO:0007669"/>
    <property type="project" value="InterPro"/>
</dbReference>
<dbReference type="CDD" id="cd01277">
    <property type="entry name" value="HINT_subgroup"/>
    <property type="match status" value="1"/>
</dbReference>
<evidence type="ECO:0000259" key="4">
    <source>
        <dbReference type="PROSITE" id="PS51084"/>
    </source>
</evidence>
<proteinExistence type="predicted"/>
<evidence type="ECO:0000313" key="5">
    <source>
        <dbReference type="EMBL" id="SCW62924.1"/>
    </source>
</evidence>